<gene>
    <name evidence="2" type="ORF">TCNE_LOCUS2262</name>
</gene>
<evidence type="ECO:0000313" key="4">
    <source>
        <dbReference type="WBParaSite" id="TCNE_0000226101-mRNA-1"/>
    </source>
</evidence>
<dbReference type="WBParaSite" id="TCNE_0000226101-mRNA-1">
    <property type="protein sequence ID" value="TCNE_0000226101-mRNA-1"/>
    <property type="gene ID" value="TCNE_0000226101"/>
</dbReference>
<feature type="region of interest" description="Disordered" evidence="1">
    <location>
        <begin position="1"/>
        <end position="108"/>
    </location>
</feature>
<dbReference type="Proteomes" id="UP000050794">
    <property type="component" value="Unassembled WGS sequence"/>
</dbReference>
<sequence>MVTGDMGNERGEAGTGGLMREHEEDDDGRNEVAEEEHAEKRAPQTDDEGTSEPSTSDSLPHRRIRIRYPDIDEPSSSSNDGPQATRGQPTMRGARGTARGRMPRGRYF</sequence>
<evidence type="ECO:0000313" key="2">
    <source>
        <dbReference type="EMBL" id="VDM27763.1"/>
    </source>
</evidence>
<feature type="compositionally biased region" description="Basic and acidic residues" evidence="1">
    <location>
        <begin position="29"/>
        <end position="44"/>
    </location>
</feature>
<name>A0A183U191_TOXCA</name>
<reference evidence="2 3" key="2">
    <citation type="submission" date="2018-11" db="EMBL/GenBank/DDBJ databases">
        <authorList>
            <consortium name="Pathogen Informatics"/>
        </authorList>
    </citation>
    <scope>NUCLEOTIDE SEQUENCE [LARGE SCALE GENOMIC DNA]</scope>
</reference>
<dbReference type="AlphaFoldDB" id="A0A183U191"/>
<dbReference type="EMBL" id="UYWY01002153">
    <property type="protein sequence ID" value="VDM27763.1"/>
    <property type="molecule type" value="Genomic_DNA"/>
</dbReference>
<evidence type="ECO:0000256" key="1">
    <source>
        <dbReference type="SAM" id="MobiDB-lite"/>
    </source>
</evidence>
<protein>
    <submittedName>
        <fullName evidence="2 4">Uncharacterized protein</fullName>
    </submittedName>
</protein>
<proteinExistence type="predicted"/>
<accession>A0A183U191</accession>
<feature type="compositionally biased region" description="Polar residues" evidence="1">
    <location>
        <begin position="74"/>
        <end position="88"/>
    </location>
</feature>
<feature type="compositionally biased region" description="Low complexity" evidence="1">
    <location>
        <begin position="89"/>
        <end position="100"/>
    </location>
</feature>
<evidence type="ECO:0000313" key="3">
    <source>
        <dbReference type="Proteomes" id="UP000050794"/>
    </source>
</evidence>
<keyword evidence="3" id="KW-1185">Reference proteome</keyword>
<reference evidence="4" key="1">
    <citation type="submission" date="2016-06" db="UniProtKB">
        <authorList>
            <consortium name="WormBaseParasite"/>
        </authorList>
    </citation>
    <scope>IDENTIFICATION</scope>
</reference>
<organism evidence="3 4">
    <name type="scientific">Toxocara canis</name>
    <name type="common">Canine roundworm</name>
    <dbReference type="NCBI Taxonomy" id="6265"/>
    <lineage>
        <taxon>Eukaryota</taxon>
        <taxon>Metazoa</taxon>
        <taxon>Ecdysozoa</taxon>
        <taxon>Nematoda</taxon>
        <taxon>Chromadorea</taxon>
        <taxon>Rhabditida</taxon>
        <taxon>Spirurina</taxon>
        <taxon>Ascaridomorpha</taxon>
        <taxon>Ascaridoidea</taxon>
        <taxon>Toxocaridae</taxon>
        <taxon>Toxocara</taxon>
    </lineage>
</organism>